<protein>
    <submittedName>
        <fullName evidence="4">CDP-alcohol phosphatidyltransferase family protein</fullName>
    </submittedName>
</protein>
<dbReference type="InterPro" id="IPR043130">
    <property type="entry name" value="CDP-OH_PTrfase_TM_dom"/>
</dbReference>
<name>A0A5C6RRP6_9BACT</name>
<dbReference type="AlphaFoldDB" id="A0A5C6RRP6"/>
<accession>A0A5C6RRP6</accession>
<keyword evidence="5" id="KW-1185">Reference proteome</keyword>
<dbReference type="Proteomes" id="UP000321580">
    <property type="component" value="Unassembled WGS sequence"/>
</dbReference>
<proteinExistence type="inferred from homology"/>
<sequence>MPLNIPNILSLLRLLGFPFVLWALWSGEENLFAWLICISLATDILDGWIARAFHLETEFGARLDSLADVGVYLGAIAGIFVFKSEEFSPYWSSFGVFIGLWLLAQLIGLLKFGRFPSLHLYSWKIGGYIQGGFFFALFTLGFSPAFYYFMVTWGILAFSEHILLQALMPEMQSNAKGLWWYLRQGSGGGQG</sequence>
<dbReference type="GO" id="GO:0016020">
    <property type="term" value="C:membrane"/>
    <property type="evidence" value="ECO:0007669"/>
    <property type="project" value="InterPro"/>
</dbReference>
<evidence type="ECO:0000256" key="1">
    <source>
        <dbReference type="ARBA" id="ARBA00022679"/>
    </source>
</evidence>
<feature type="transmembrane region" description="Helical" evidence="3">
    <location>
        <begin position="31"/>
        <end position="53"/>
    </location>
</feature>
<keyword evidence="1 2" id="KW-0808">Transferase</keyword>
<feature type="transmembrane region" description="Helical" evidence="3">
    <location>
        <begin position="7"/>
        <end position="25"/>
    </location>
</feature>
<keyword evidence="3" id="KW-1133">Transmembrane helix</keyword>
<dbReference type="Gene3D" id="1.20.120.1760">
    <property type="match status" value="1"/>
</dbReference>
<comment type="similarity">
    <text evidence="2">Belongs to the CDP-alcohol phosphatidyltransferase class-I family.</text>
</comment>
<gene>
    <name evidence="4" type="ORF">FRY97_06885</name>
</gene>
<dbReference type="InterPro" id="IPR000462">
    <property type="entry name" value="CDP-OH_P_trans"/>
</dbReference>
<feature type="transmembrane region" description="Helical" evidence="3">
    <location>
        <begin position="65"/>
        <end position="84"/>
    </location>
</feature>
<dbReference type="Pfam" id="PF01066">
    <property type="entry name" value="CDP-OH_P_transf"/>
    <property type="match status" value="1"/>
</dbReference>
<dbReference type="RefSeq" id="WP_147166710.1">
    <property type="nucleotide sequence ID" value="NZ_VOOR01000010.1"/>
</dbReference>
<keyword evidence="3" id="KW-0472">Membrane</keyword>
<comment type="caution">
    <text evidence="4">The sequence shown here is derived from an EMBL/GenBank/DDBJ whole genome shotgun (WGS) entry which is preliminary data.</text>
</comment>
<dbReference type="GO" id="GO:0016780">
    <property type="term" value="F:phosphotransferase activity, for other substituted phosphate groups"/>
    <property type="evidence" value="ECO:0007669"/>
    <property type="project" value="InterPro"/>
</dbReference>
<evidence type="ECO:0000256" key="3">
    <source>
        <dbReference type="SAM" id="Phobius"/>
    </source>
</evidence>
<reference evidence="4 5" key="1">
    <citation type="submission" date="2019-08" db="EMBL/GenBank/DDBJ databases">
        <title>Genome of Phaeodactylibacter luteus.</title>
        <authorList>
            <person name="Bowman J.P."/>
        </authorList>
    </citation>
    <scope>NUCLEOTIDE SEQUENCE [LARGE SCALE GENOMIC DNA]</scope>
    <source>
        <strain evidence="4 5">KCTC 42180</strain>
    </source>
</reference>
<feature type="transmembrane region" description="Helical" evidence="3">
    <location>
        <begin position="121"/>
        <end position="140"/>
    </location>
</feature>
<feature type="transmembrane region" description="Helical" evidence="3">
    <location>
        <begin position="90"/>
        <end position="109"/>
    </location>
</feature>
<evidence type="ECO:0000256" key="2">
    <source>
        <dbReference type="RuleBase" id="RU003750"/>
    </source>
</evidence>
<dbReference type="InterPro" id="IPR048254">
    <property type="entry name" value="CDP_ALCOHOL_P_TRANSF_CS"/>
</dbReference>
<organism evidence="4 5">
    <name type="scientific">Phaeodactylibacter luteus</name>
    <dbReference type="NCBI Taxonomy" id="1564516"/>
    <lineage>
        <taxon>Bacteria</taxon>
        <taxon>Pseudomonadati</taxon>
        <taxon>Bacteroidota</taxon>
        <taxon>Saprospiria</taxon>
        <taxon>Saprospirales</taxon>
        <taxon>Haliscomenobacteraceae</taxon>
        <taxon>Phaeodactylibacter</taxon>
    </lineage>
</organism>
<dbReference type="OrthoDB" id="9785031at2"/>
<keyword evidence="3" id="KW-0812">Transmembrane</keyword>
<evidence type="ECO:0000313" key="4">
    <source>
        <dbReference type="EMBL" id="TXB64943.1"/>
    </source>
</evidence>
<dbReference type="EMBL" id="VOOR01000010">
    <property type="protein sequence ID" value="TXB64943.1"/>
    <property type="molecule type" value="Genomic_DNA"/>
</dbReference>
<dbReference type="PROSITE" id="PS00379">
    <property type="entry name" value="CDP_ALCOHOL_P_TRANSF"/>
    <property type="match status" value="1"/>
</dbReference>
<dbReference type="GO" id="GO:0008654">
    <property type="term" value="P:phospholipid biosynthetic process"/>
    <property type="evidence" value="ECO:0007669"/>
    <property type="project" value="InterPro"/>
</dbReference>
<evidence type="ECO:0000313" key="5">
    <source>
        <dbReference type="Proteomes" id="UP000321580"/>
    </source>
</evidence>